<evidence type="ECO:0000313" key="2">
    <source>
        <dbReference type="EMBL" id="PIR74292.1"/>
    </source>
</evidence>
<accession>A0A2H0TQ73</accession>
<evidence type="ECO:0000313" key="3">
    <source>
        <dbReference type="Proteomes" id="UP000230154"/>
    </source>
</evidence>
<dbReference type="AlphaFoldDB" id="A0A2H0TQ73"/>
<keyword evidence="1" id="KW-0472">Membrane</keyword>
<evidence type="ECO:0000256" key="1">
    <source>
        <dbReference type="SAM" id="Phobius"/>
    </source>
</evidence>
<comment type="caution">
    <text evidence="2">The sequence shown here is derived from an EMBL/GenBank/DDBJ whole genome shotgun (WGS) entry which is preliminary data.</text>
</comment>
<sequence length="149" mass="17270">MSDRFKIGLVALALFVLALWIWDSRRQRRKEMRRVERFRPRVLDAQRPARQPISLAQTPAPEVRLMEMYAGWEILGPDRARRCETGEQIEPVPGREFLLALLDMDGLPWPPMPKTDIRPAIDRADRLLGYTPGNWTEFDAADRSTEEAV</sequence>
<proteinExistence type="predicted"/>
<keyword evidence="1" id="KW-1133">Transmembrane helix</keyword>
<name>A0A2H0TQ73_9BACT</name>
<organism evidence="2 3">
    <name type="scientific">Candidatus Magasanikbacteria bacterium CG10_big_fil_rev_8_21_14_0_10_47_10</name>
    <dbReference type="NCBI Taxonomy" id="1974652"/>
    <lineage>
        <taxon>Bacteria</taxon>
        <taxon>Candidatus Magasanikiibacteriota</taxon>
    </lineage>
</organism>
<feature type="transmembrane region" description="Helical" evidence="1">
    <location>
        <begin position="6"/>
        <end position="23"/>
    </location>
</feature>
<protein>
    <submittedName>
        <fullName evidence="2">Uncharacterized protein</fullName>
    </submittedName>
</protein>
<dbReference type="EMBL" id="PFCB01000023">
    <property type="protein sequence ID" value="PIR74292.1"/>
    <property type="molecule type" value="Genomic_DNA"/>
</dbReference>
<keyword evidence="1" id="KW-0812">Transmembrane</keyword>
<reference evidence="3" key="1">
    <citation type="submission" date="2017-09" db="EMBL/GenBank/DDBJ databases">
        <title>Depth-based differentiation of microbial function through sediment-hosted aquifers and enrichment of novel symbionts in the deep terrestrial subsurface.</title>
        <authorList>
            <person name="Probst A.J."/>
            <person name="Ladd B."/>
            <person name="Jarett J.K."/>
            <person name="Geller-Mcgrath D.E."/>
            <person name="Sieber C.M.K."/>
            <person name="Emerson J.B."/>
            <person name="Anantharaman K."/>
            <person name="Thomas B.C."/>
            <person name="Malmstrom R."/>
            <person name="Stieglmeier M."/>
            <person name="Klingl A."/>
            <person name="Woyke T."/>
            <person name="Ryan C.M."/>
            <person name="Banfield J.F."/>
        </authorList>
    </citation>
    <scope>NUCLEOTIDE SEQUENCE [LARGE SCALE GENOMIC DNA]</scope>
</reference>
<dbReference type="Proteomes" id="UP000230154">
    <property type="component" value="Unassembled WGS sequence"/>
</dbReference>
<gene>
    <name evidence="2" type="ORF">COU35_03295</name>
</gene>